<organism evidence="1 2">
    <name type="scientific">Sporomusa silvacetica DSM 10669</name>
    <dbReference type="NCBI Taxonomy" id="1123289"/>
    <lineage>
        <taxon>Bacteria</taxon>
        <taxon>Bacillati</taxon>
        <taxon>Bacillota</taxon>
        <taxon>Negativicutes</taxon>
        <taxon>Selenomonadales</taxon>
        <taxon>Sporomusaceae</taxon>
        <taxon>Sporomusa</taxon>
    </lineage>
</organism>
<name>A0ABZ3IVS7_9FIRM</name>
<dbReference type="Proteomes" id="UP000216752">
    <property type="component" value="Chromosome"/>
</dbReference>
<evidence type="ECO:0000313" key="1">
    <source>
        <dbReference type="EMBL" id="XFO69537.1"/>
    </source>
</evidence>
<dbReference type="RefSeq" id="WP_094607220.1">
    <property type="nucleotide sequence ID" value="NZ_CP155573.1"/>
</dbReference>
<sequence>MPNISLASPPELPAGGNVAGATEQYLAEILTLGIDKKEATKYLKPGIDQHELLIAGMMAKVSGKSFVDVLQMKNLANTWPDIERALGITKEQMRAFHQNIMADQMEEDFAIPKQTAIDLLTQKYNPQDILAANALATSAHKTIDDVLAMRKINNKWKDVAQTLGVDVKVLNLPMKPGRAYSGLLSAPPSGR</sequence>
<keyword evidence="2" id="KW-1185">Reference proteome</keyword>
<reference evidence="1" key="1">
    <citation type="submission" date="2024-05" db="EMBL/GenBank/DDBJ databases">
        <title>Isolation and characterization of Sporomusa carbonis sp. nov., a carboxydotrophic hydrogenogen in the genus of Sporomusa isolated from a charcoal burning pile.</title>
        <authorList>
            <person name="Boeer T."/>
            <person name="Rosenbaum F."/>
            <person name="Eysell L."/>
            <person name="Mueller V."/>
            <person name="Daniel R."/>
            <person name="Poehlein A."/>
        </authorList>
    </citation>
    <scope>NUCLEOTIDE SEQUENCE [LARGE SCALE GENOMIC DNA]</scope>
    <source>
        <strain evidence="1">DSM 10669</strain>
    </source>
</reference>
<evidence type="ECO:0000313" key="2">
    <source>
        <dbReference type="Proteomes" id="UP000216752"/>
    </source>
</evidence>
<protein>
    <submittedName>
        <fullName evidence="1">Uncharacterized protein</fullName>
    </submittedName>
</protein>
<gene>
    <name evidence="1" type="ORF">SPSIL_057710</name>
</gene>
<accession>A0ABZ3IVS7</accession>
<proteinExistence type="predicted"/>
<dbReference type="EMBL" id="CP155573">
    <property type="protein sequence ID" value="XFO69537.1"/>
    <property type="molecule type" value="Genomic_DNA"/>
</dbReference>